<proteinExistence type="inferred from homology"/>
<dbReference type="EMBL" id="MU849813">
    <property type="protein sequence ID" value="KAK2631436.1"/>
    <property type="molecule type" value="Genomic_DNA"/>
</dbReference>
<dbReference type="Proteomes" id="UP000030711">
    <property type="component" value="Unassembled WGS sequence"/>
</dbReference>
<name>A0A059AGR8_EUCGR</name>
<reference evidence="8" key="4">
    <citation type="submission" date="2023-07" db="EMBL/GenBank/DDBJ databases">
        <authorList>
            <person name="Myburg A.A."/>
            <person name="Grattapaglia D."/>
            <person name="Tuskan G.A."/>
            <person name="Hellsten U."/>
            <person name="Hayes R.D."/>
            <person name="Grimwood J."/>
            <person name="Jenkins J."/>
            <person name="Lindquist E."/>
            <person name="Tice H."/>
            <person name="Bauer D."/>
            <person name="Goodstein D.M."/>
            <person name="Dubchak I."/>
            <person name="Poliakov A."/>
            <person name="Mizrachi E."/>
            <person name="Kullan A.R."/>
            <person name="Hussey S.G."/>
            <person name="Pinard D."/>
            <person name="Van D.M."/>
            <person name="Singh P."/>
            <person name="Van J.I."/>
            <person name="Silva-Junior O.B."/>
            <person name="Togawa R.C."/>
            <person name="Pappas M.R."/>
            <person name="Faria D.A."/>
            <person name="Sansaloni C.P."/>
            <person name="Petroli C.D."/>
            <person name="Yang X."/>
            <person name="Ranjan P."/>
            <person name="Tschaplinski T.J."/>
            <person name="Ye C.Y."/>
            <person name="Li T."/>
            <person name="Sterck L."/>
            <person name="Vanneste K."/>
            <person name="Murat F."/>
            <person name="Soler M."/>
            <person name="Clemente H.S."/>
            <person name="Saidi N."/>
            <person name="Cassan-Wang H."/>
            <person name="Dunand C."/>
            <person name="Hefer C.A."/>
            <person name="Bornberg-Bauer E."/>
            <person name="Kersting A.R."/>
            <person name="Vining K."/>
            <person name="Amarasinghe V."/>
            <person name="Ranik M."/>
            <person name="Naithani S."/>
            <person name="Elser J."/>
            <person name="Boyd A.E."/>
            <person name="Liston A."/>
            <person name="Spatafora J.W."/>
            <person name="Dharmwardhana P."/>
            <person name="Raja R."/>
            <person name="Sullivan C."/>
            <person name="Romanel E."/>
            <person name="Alves-Ferreira M."/>
            <person name="Kulheim C."/>
            <person name="Foley W."/>
            <person name="Carocha V."/>
            <person name="Paiva J."/>
            <person name="Kudrna D."/>
            <person name="Brommonschenkel S.H."/>
            <person name="Pasquali G."/>
            <person name="Byrne M."/>
            <person name="Rigault P."/>
            <person name="Tibbits J."/>
            <person name="Spokevicius A."/>
            <person name="Jones R.C."/>
            <person name="Steane D.A."/>
            <person name="Vaillancourt R.E."/>
            <person name="Potts B.M."/>
            <person name="Joubert F."/>
            <person name="Barry K."/>
            <person name="Pappas G.J."/>
            <person name="Strauss S.H."/>
            <person name="Jaiswal P."/>
            <person name="Grima-Pettenati J."/>
            <person name="Salse J."/>
            <person name="Van D.P."/>
            <person name="Rokhsar D.S."/>
            <person name="Schmutz J."/>
        </authorList>
    </citation>
    <scope>NUCLEOTIDE SEQUENCE</scope>
    <source>
        <tissue evidence="8">Leaf extractions</tissue>
    </source>
</reference>
<evidence type="ECO:0000256" key="6">
    <source>
        <dbReference type="ARBA" id="ARBA00031517"/>
    </source>
</evidence>
<dbReference type="Pfam" id="PF00406">
    <property type="entry name" value="ADK"/>
    <property type="match status" value="1"/>
</dbReference>
<dbReference type="GO" id="GO:0005737">
    <property type="term" value="C:cytoplasm"/>
    <property type="evidence" value="ECO:0000318"/>
    <property type="project" value="GO_Central"/>
</dbReference>
<dbReference type="EC" id="2.7.4.3" evidence="2"/>
<keyword evidence="4" id="KW-0547">Nucleotide-binding</keyword>
<dbReference type="GO" id="GO:0005524">
    <property type="term" value="F:ATP binding"/>
    <property type="evidence" value="ECO:0007669"/>
    <property type="project" value="InterPro"/>
</dbReference>
<dbReference type="GO" id="GO:0005739">
    <property type="term" value="C:mitochondrion"/>
    <property type="evidence" value="ECO:0000318"/>
    <property type="project" value="GO_Central"/>
</dbReference>
<accession>A0A059AGR8</accession>
<dbReference type="STRING" id="71139.A0A059AGR8"/>
<evidence type="ECO:0000256" key="2">
    <source>
        <dbReference type="ARBA" id="ARBA00012955"/>
    </source>
</evidence>
<dbReference type="EMBL" id="KK198762">
    <property type="protein sequence ID" value="KCW53023.1"/>
    <property type="molecule type" value="Genomic_DNA"/>
</dbReference>
<keyword evidence="10" id="KW-1185">Reference proteome</keyword>
<dbReference type="InterPro" id="IPR000850">
    <property type="entry name" value="Adenylat/UMP-CMP_kin"/>
</dbReference>
<dbReference type="eggNOG" id="KOG3078">
    <property type="taxonomic scope" value="Eukaryota"/>
</dbReference>
<reference evidence="8" key="3">
    <citation type="submission" date="2023-04" db="EMBL/GenBank/DDBJ databases">
        <title>WGS assembly of Eucalyptus grandis.</title>
        <authorList>
            <person name="Myburg A."/>
            <person name="Grattapaglia D."/>
            <person name="Tuskan G."/>
            <person name="Hellsten U."/>
            <person name="Hayes R."/>
            <person name="Grimwood J."/>
            <person name="Jenkins J."/>
            <person name="Lindquist E."/>
            <person name="Tice H."/>
            <person name="Bauer D."/>
            <person name="Goodstein D."/>
            <person name="Dubchak I."/>
            <person name="Poliakov A."/>
            <person name="Mizrachi E."/>
            <person name="Kullan A."/>
            <person name="Hussey S."/>
            <person name="Pinard D."/>
            <person name="Van D."/>
            <person name="Singh P."/>
            <person name="Van J."/>
            <person name="Silva-Junior O."/>
            <person name="Togawa R."/>
            <person name="Pappas M."/>
            <person name="Faria D."/>
            <person name="Sansaloni C."/>
            <person name="Petroli C."/>
            <person name="Yang X."/>
            <person name="Ranjan P."/>
            <person name="Tschaplinski T."/>
            <person name="Ye C."/>
            <person name="Li T."/>
            <person name="Sterck L."/>
            <person name="Vanneste K."/>
            <person name="Murat F."/>
            <person name="Soler M."/>
            <person name="Clemente H."/>
            <person name="Saidi N."/>
            <person name="Cassan-Wang H."/>
            <person name="Dunand C."/>
            <person name="Hefer C."/>
            <person name="Bornberg-Bauer E."/>
            <person name="Kersting A."/>
            <person name="Vining K."/>
            <person name="Amarasinghe V."/>
            <person name="Ranik M."/>
            <person name="Naithani S."/>
            <person name="Elser J."/>
            <person name="Boyd A."/>
            <person name="Liston A."/>
            <person name="Spatafora J."/>
            <person name="Dharmwardhana P."/>
            <person name="Raja R."/>
            <person name="Sullivan C."/>
            <person name="Romanel E."/>
            <person name="Alves-Ferreira M."/>
            <person name="Kulheim C."/>
            <person name="Foley W."/>
            <person name="Carocha V."/>
            <person name="Paiva J."/>
            <person name="Kudrna D."/>
            <person name="Brommonschenkel S."/>
            <person name="Pasquali G."/>
            <person name="Byrne M."/>
            <person name="Rigault P."/>
            <person name="Tibbits J."/>
            <person name="Spokevicius A."/>
            <person name="Jones R."/>
            <person name="Steane D."/>
            <person name="Vaillancourt R."/>
            <person name="Potts B."/>
            <person name="Joubert F."/>
            <person name="Barry K."/>
            <person name="Pappas G."/>
            <person name="Strauss S."/>
            <person name="Jaiswal P."/>
            <person name="Grima-Pettenati J."/>
            <person name="Salse J."/>
            <person name="Van D."/>
            <person name="Rokhsar D."/>
            <person name="Schmutz J."/>
        </authorList>
    </citation>
    <scope>NUCLEOTIDE SEQUENCE</scope>
    <source>
        <tissue evidence="8">Leaf extractions</tissue>
    </source>
</reference>
<dbReference type="InParanoid" id="A0A059AGR8"/>
<dbReference type="OMA" id="YTWHSQV"/>
<dbReference type="CDD" id="cd01428">
    <property type="entry name" value="ADK"/>
    <property type="match status" value="1"/>
</dbReference>
<evidence type="ECO:0000256" key="7">
    <source>
        <dbReference type="RuleBase" id="RU003330"/>
    </source>
</evidence>
<evidence type="ECO:0000256" key="3">
    <source>
        <dbReference type="ARBA" id="ARBA00022679"/>
    </source>
</evidence>
<evidence type="ECO:0000313" key="10">
    <source>
        <dbReference type="Proteomes" id="UP000030711"/>
    </source>
</evidence>
<dbReference type="FunCoup" id="A0A059AGR8">
    <property type="interactions" value="453"/>
</dbReference>
<evidence type="ECO:0000256" key="4">
    <source>
        <dbReference type="ARBA" id="ARBA00022741"/>
    </source>
</evidence>
<dbReference type="Gene3D" id="3.40.50.300">
    <property type="entry name" value="P-loop containing nucleotide triphosphate hydrolases"/>
    <property type="match status" value="1"/>
</dbReference>
<dbReference type="Gramene" id="KCW53023">
    <property type="protein sequence ID" value="KCW53023"/>
    <property type="gene ID" value="EUGRSUZ_J02317"/>
</dbReference>
<dbReference type="OrthoDB" id="439792at2759"/>
<keyword evidence="3 7" id="KW-0808">Transferase</keyword>
<evidence type="ECO:0000256" key="5">
    <source>
        <dbReference type="ARBA" id="ARBA00022777"/>
    </source>
</evidence>
<reference evidence="9" key="1">
    <citation type="submission" date="2013-07" db="EMBL/GenBank/DDBJ databases">
        <title>The genome of Eucalyptus grandis.</title>
        <authorList>
            <person name="Schmutz J."/>
            <person name="Hayes R."/>
            <person name="Myburg A."/>
            <person name="Tuskan G."/>
            <person name="Grattapaglia D."/>
            <person name="Rokhsar D.S."/>
        </authorList>
    </citation>
    <scope>NUCLEOTIDE SEQUENCE</scope>
    <source>
        <tissue evidence="9">Leaf extractions</tissue>
    </source>
</reference>
<dbReference type="SUPFAM" id="SSF52540">
    <property type="entry name" value="P-loop containing nucleoside triphosphate hydrolases"/>
    <property type="match status" value="1"/>
</dbReference>
<dbReference type="PRINTS" id="PR00094">
    <property type="entry name" value="ADENYLTKNASE"/>
</dbReference>
<evidence type="ECO:0000313" key="8">
    <source>
        <dbReference type="EMBL" id="KAK2631436.1"/>
    </source>
</evidence>
<gene>
    <name evidence="9" type="ORF">EUGRSUZ_J02317</name>
    <name evidence="8" type="ORF">EUGRSUZ_L02910</name>
</gene>
<organism evidence="9">
    <name type="scientific">Eucalyptus grandis</name>
    <name type="common">Flooded gum</name>
    <dbReference type="NCBI Taxonomy" id="71139"/>
    <lineage>
        <taxon>Eukaryota</taxon>
        <taxon>Viridiplantae</taxon>
        <taxon>Streptophyta</taxon>
        <taxon>Embryophyta</taxon>
        <taxon>Tracheophyta</taxon>
        <taxon>Spermatophyta</taxon>
        <taxon>Magnoliopsida</taxon>
        <taxon>eudicotyledons</taxon>
        <taxon>Gunneridae</taxon>
        <taxon>Pentapetalae</taxon>
        <taxon>rosids</taxon>
        <taxon>malvids</taxon>
        <taxon>Myrtales</taxon>
        <taxon>Myrtaceae</taxon>
        <taxon>Myrtoideae</taxon>
        <taxon>Eucalypteae</taxon>
        <taxon>Eucalyptus</taxon>
    </lineage>
</organism>
<dbReference type="InterPro" id="IPR027417">
    <property type="entry name" value="P-loop_NTPase"/>
</dbReference>
<keyword evidence="5 7" id="KW-0418">Kinase</keyword>
<dbReference type="KEGG" id="egr:104431233"/>
<protein>
    <recommendedName>
        <fullName evidence="2">adenylate kinase</fullName>
        <ecNumber evidence="2">2.7.4.3</ecNumber>
    </recommendedName>
    <alternativeName>
        <fullName evidence="6">ATP:AMP phosphotransferase</fullName>
    </alternativeName>
</protein>
<comment type="similarity">
    <text evidence="1 7">Belongs to the adenylate kinase family.</text>
</comment>
<dbReference type="AlphaFoldDB" id="A0A059AGR8"/>
<dbReference type="GO" id="GO:0004017">
    <property type="term" value="F:AMP kinase activity"/>
    <property type="evidence" value="ECO:0000318"/>
    <property type="project" value="GO_Central"/>
</dbReference>
<dbReference type="PANTHER" id="PTHR23359">
    <property type="entry name" value="NUCLEOTIDE KINASE"/>
    <property type="match status" value="1"/>
</dbReference>
<evidence type="ECO:0000256" key="1">
    <source>
        <dbReference type="ARBA" id="ARBA00007220"/>
    </source>
</evidence>
<sequence>MAGLSRHLAAAARRLPERLRVPAGRAYGSSAGAALCDYYSEEEEELGGPREAAGPPPRAGSQKLVPERGVQWVVMGDRGAKKHVYAEMLAKLLEVPHISMGSLVRQELNPRSSLYKQIASALNERKLVPEEVIFALLSRRLEEGYYRGETGFILEGIPRTRVQAEILDQFADIDLVLNFKSTEQDPLAKNLGTGAFPPSLDSTNLHLPGSKPGLRSSGEQLVSADVNSAWKENLTVYAEQTKLLEEYYQKQKKLLNFQVASAPGETWRGLLVALQLQHVNAVDSSQKLTA</sequence>
<evidence type="ECO:0000313" key="9">
    <source>
        <dbReference type="EMBL" id="KCW53023.1"/>
    </source>
</evidence>
<reference evidence="8" key="2">
    <citation type="journal article" date="2014" name="Nature">
        <title>The genome of Eucalyptus grandis.</title>
        <authorList>
            <person name="Myburg A.A."/>
            <person name="Grattapaglia D."/>
            <person name="Tuskan G.A."/>
            <person name="Hellsten U."/>
            <person name="Hayes R.D."/>
            <person name="Grimwood J."/>
            <person name="Jenkins J."/>
            <person name="Lindquist E."/>
            <person name="Tice H."/>
            <person name="Bauer D."/>
            <person name="Goodstein D.M."/>
            <person name="Dubchak I."/>
            <person name="Poliakov A."/>
            <person name="Mizrachi E."/>
            <person name="Kullan A.R."/>
            <person name="Hussey S.G."/>
            <person name="Pinard D."/>
            <person name="van der Merwe K."/>
            <person name="Singh P."/>
            <person name="van Jaarsveld I."/>
            <person name="Silva-Junior O.B."/>
            <person name="Togawa R.C."/>
            <person name="Pappas M.R."/>
            <person name="Faria D.A."/>
            <person name="Sansaloni C.P."/>
            <person name="Petroli C.D."/>
            <person name="Yang X."/>
            <person name="Ranjan P."/>
            <person name="Tschaplinski T.J."/>
            <person name="Ye C.Y."/>
            <person name="Li T."/>
            <person name="Sterck L."/>
            <person name="Vanneste K."/>
            <person name="Murat F."/>
            <person name="Soler M."/>
            <person name="Clemente H.S."/>
            <person name="Saidi N."/>
            <person name="Cassan-Wang H."/>
            <person name="Dunand C."/>
            <person name="Hefer C.A."/>
            <person name="Bornberg-Bauer E."/>
            <person name="Kersting A.R."/>
            <person name="Vining K."/>
            <person name="Amarasinghe V."/>
            <person name="Ranik M."/>
            <person name="Naithani S."/>
            <person name="Elser J."/>
            <person name="Boyd A.E."/>
            <person name="Liston A."/>
            <person name="Spatafora J.W."/>
            <person name="Dharmwardhana P."/>
            <person name="Raja R."/>
            <person name="Sullivan C."/>
            <person name="Romanel E."/>
            <person name="Alves-Ferreira M."/>
            <person name="Kulheim C."/>
            <person name="Foley W."/>
            <person name="Carocha V."/>
            <person name="Paiva J."/>
            <person name="Kudrna D."/>
            <person name="Brommonschenkel S.H."/>
            <person name="Pasquali G."/>
            <person name="Byrne M."/>
            <person name="Rigault P."/>
            <person name="Tibbits J."/>
            <person name="Spokevicius A."/>
            <person name="Jones R.C."/>
            <person name="Steane D.A."/>
            <person name="Vaillancourt R.E."/>
            <person name="Potts B.M."/>
            <person name="Joubert F."/>
            <person name="Barry K."/>
            <person name="Pappas G.J."/>
            <person name="Strauss S.H."/>
            <person name="Jaiswal P."/>
            <person name="Grima-Pettenati J."/>
            <person name="Salse J."/>
            <person name="Van de Peer Y."/>
            <person name="Rokhsar D.S."/>
            <person name="Schmutz J."/>
        </authorList>
    </citation>
    <scope>NUCLEOTIDE SEQUENCE</scope>
    <source>
        <tissue evidence="8">Leaf extractions</tissue>
    </source>
</reference>